<dbReference type="InterPro" id="IPR013389">
    <property type="entry name" value="CRISPR-assoc_prot_Cas8b"/>
</dbReference>
<sequence>MLKSTYDIGQIVAKGKDETQMYITDIGDAYIHELAIILIKNGETLQYSGCEKREKTRRNYLFREKKGNIKIPISLTLRDAGKGAEVILEKFINFGEHNKTPIASKVASALLESKVAICTSLDEMAGNLPKKEGRFYTVVIREADRELYPGDLDEFKEIFLRNIVSMPSDNTGICFVCGEEKGIGMKASDIFKFASFDKPGFAHEMDDKNYYVNMPLCEDCFSKISLGKRVLDEELSMNFYASKVYIIPRFHSSDNELLEEKVNEIRDIKRISDLKDTVRKDNPYRNFETYMLYDISEGSYSTLNFIFYTVNNQEMKINLSILDVPPSRLRNMSRKISDIEGELRNVFGTQEYSPSVLFGSMYDVFKDNRLRTFFDYIEALFKNQRVSLTPLKRGTLELIGSKKLRGEPYATKAKQLITIALFIERLQQNVEGGIPLMEKDREDRIKEFFEKYPAFFRTDEEKFLFILGQIHSRIARFQREKNIASTVDLKLKAYNMRPLDFMNHFKDLKWKTTQYSNEMDFTRVYGPIMNLFQIADKYLIPSGYDWKASIEDLNYAFLAGELATGVFRRETDQLELETDTVQEIEQ</sequence>
<gene>
    <name evidence="1" type="ORF">MESINF_1267</name>
</gene>
<accession>A0A7Z7LER1</accession>
<protein>
    <recommendedName>
        <fullName evidence="3">TIGR02556 family CRISPR-associated protein</fullName>
    </recommendedName>
</protein>
<dbReference type="Pfam" id="PF09484">
    <property type="entry name" value="Cas_TM1802"/>
    <property type="match status" value="1"/>
</dbReference>
<dbReference type="EMBL" id="LS974202">
    <property type="protein sequence ID" value="SSC12711.1"/>
    <property type="molecule type" value="Genomic_DNA"/>
</dbReference>
<dbReference type="AlphaFoldDB" id="A0A7Z7LER1"/>
<dbReference type="Proteomes" id="UP000250796">
    <property type="component" value="Chromosome MESINF"/>
</dbReference>
<evidence type="ECO:0008006" key="3">
    <source>
        <dbReference type="Google" id="ProtNLM"/>
    </source>
</evidence>
<evidence type="ECO:0000313" key="2">
    <source>
        <dbReference type="Proteomes" id="UP000250796"/>
    </source>
</evidence>
<evidence type="ECO:0000313" key="1">
    <source>
        <dbReference type="EMBL" id="SSC12711.1"/>
    </source>
</evidence>
<dbReference type="RefSeq" id="WP_169698966.1">
    <property type="nucleotide sequence ID" value="NZ_LS974202.1"/>
</dbReference>
<name>A0A7Z7LER1_9BACT</name>
<dbReference type="InterPro" id="IPR013420">
    <property type="entry name" value="CRISPR-assoc_prot_Cas8b/Csh1_C"/>
</dbReference>
<organism evidence="1 2">
    <name type="scientific">Mesotoga infera</name>
    <dbReference type="NCBI Taxonomy" id="1236046"/>
    <lineage>
        <taxon>Bacteria</taxon>
        <taxon>Thermotogati</taxon>
        <taxon>Thermotogota</taxon>
        <taxon>Thermotogae</taxon>
        <taxon>Kosmotogales</taxon>
        <taxon>Kosmotogaceae</taxon>
        <taxon>Mesotoga</taxon>
    </lineage>
</organism>
<keyword evidence="2" id="KW-1185">Reference proteome</keyword>
<proteinExistence type="predicted"/>
<dbReference type="KEGG" id="minf:MESINF_1267"/>
<dbReference type="NCBIfam" id="TIGR02591">
    <property type="entry name" value="cas_Csh1"/>
    <property type="match status" value="1"/>
</dbReference>
<reference evidence="1 2" key="1">
    <citation type="submission" date="2017-01" db="EMBL/GenBank/DDBJ databases">
        <authorList>
            <person name="Erauso G."/>
        </authorList>
    </citation>
    <scope>NUCLEOTIDE SEQUENCE [LARGE SCALE GENOMIC DNA]</scope>
    <source>
        <strain evidence="1">MESINF1</strain>
    </source>
</reference>
<dbReference type="NCBIfam" id="TIGR02556">
    <property type="entry name" value="cas_TM1802"/>
    <property type="match status" value="1"/>
</dbReference>